<dbReference type="STRING" id="204773.HEAR2876"/>
<dbReference type="EMBL" id="CU207211">
    <property type="protein sequence ID" value="CAL62990.1"/>
    <property type="molecule type" value="Genomic_DNA"/>
</dbReference>
<name>A4G903_HERAR</name>
<reference evidence="5 6" key="1">
    <citation type="journal article" date="2007" name="PLoS Genet.">
        <title>A tale of two oxidation states: bacterial colonization of arsenic-rich environments.</title>
        <authorList>
            <person name="Muller D."/>
            <person name="Medigue C."/>
            <person name="Koechler S."/>
            <person name="Barbe V."/>
            <person name="Barakat M."/>
            <person name="Talla E."/>
            <person name="Bonnefoy V."/>
            <person name="Krin E."/>
            <person name="Arsene-Ploetze F."/>
            <person name="Carapito C."/>
            <person name="Chandler M."/>
            <person name="Cournoyer B."/>
            <person name="Cruveiller S."/>
            <person name="Dossat C."/>
            <person name="Duval S."/>
            <person name="Heymann M."/>
            <person name="Leize E."/>
            <person name="Lieutaud A."/>
            <person name="Lievremont D."/>
            <person name="Makita Y."/>
            <person name="Mangenot S."/>
            <person name="Nitschke W."/>
            <person name="Ortet P."/>
            <person name="Perdrial N."/>
            <person name="Schoepp B."/>
            <person name="Siguier N."/>
            <person name="Simeonova D.D."/>
            <person name="Rouy Z."/>
            <person name="Segurens B."/>
            <person name="Turlin E."/>
            <person name="Vallenet D."/>
            <person name="Van Dorsselaer A."/>
            <person name="Weiss S."/>
            <person name="Weissenbach J."/>
            <person name="Lett M.C."/>
            <person name="Danchin A."/>
            <person name="Bertin P.N."/>
        </authorList>
    </citation>
    <scope>NUCLEOTIDE SEQUENCE [LARGE SCALE GENOMIC DNA]</scope>
    <source>
        <strain evidence="6">ULPAs1</strain>
    </source>
</reference>
<organism evidence="5 6">
    <name type="scientific">Herminiimonas arsenicoxydans</name>
    <dbReference type="NCBI Taxonomy" id="204773"/>
    <lineage>
        <taxon>Bacteria</taxon>
        <taxon>Pseudomonadati</taxon>
        <taxon>Pseudomonadota</taxon>
        <taxon>Betaproteobacteria</taxon>
        <taxon>Burkholderiales</taxon>
        <taxon>Oxalobacteraceae</taxon>
        <taxon>Herminiimonas</taxon>
    </lineage>
</organism>
<dbReference type="PANTHER" id="PTHR11712">
    <property type="entry name" value="POLYKETIDE SYNTHASE-RELATED"/>
    <property type="match status" value="1"/>
</dbReference>
<evidence type="ECO:0000256" key="3">
    <source>
        <dbReference type="RuleBase" id="RU003694"/>
    </source>
</evidence>
<evidence type="ECO:0000313" key="5">
    <source>
        <dbReference type="EMBL" id="CAL62990.1"/>
    </source>
</evidence>
<gene>
    <name evidence="5" type="ordered locus">HEAR2876</name>
</gene>
<dbReference type="InterPro" id="IPR018201">
    <property type="entry name" value="Ketoacyl_synth_AS"/>
</dbReference>
<dbReference type="GO" id="GO:0005829">
    <property type="term" value="C:cytosol"/>
    <property type="evidence" value="ECO:0007669"/>
    <property type="project" value="TreeGrafter"/>
</dbReference>
<dbReference type="CDD" id="cd00834">
    <property type="entry name" value="KAS_I_II"/>
    <property type="match status" value="1"/>
</dbReference>
<keyword evidence="6" id="KW-1185">Reference proteome</keyword>
<evidence type="ECO:0000256" key="1">
    <source>
        <dbReference type="ARBA" id="ARBA00008467"/>
    </source>
</evidence>
<keyword evidence="2 3" id="KW-0808">Transferase</keyword>
<dbReference type="AlphaFoldDB" id="A4G903"/>
<dbReference type="eggNOG" id="COG0304">
    <property type="taxonomic scope" value="Bacteria"/>
</dbReference>
<dbReference type="InterPro" id="IPR014031">
    <property type="entry name" value="Ketoacyl_synth_C"/>
</dbReference>
<accession>A4G903</accession>
<evidence type="ECO:0000313" key="6">
    <source>
        <dbReference type="Proteomes" id="UP000006697"/>
    </source>
</evidence>
<sequence>MQALELKKYTLTTCLGLGLDANWEKLSAQQGGLKPCDFETVDLPTYIGEVAGVDDVVLPAVLREFDCRNNRLAHLALQQDGFVVAVQAAIAQYGADRVGLFLGTSTSGILQTELAYRERQSNGALPADFHYTQTHNTYSVAAYVSALLGLTGPALTVSSACSSSAKVFGNAARMIEAGLIDAAVVGGVDSLCLTTLYGFNSLQLLAPLPAQPYGEGRNGISIAEGAAFVLLTKPASAPAAGTILLHGVGESSDAHHMSSPHPEGLGAQMAMYAALQAAGIQAEQIGYINLHGTATPSNDAAEGKAVHAVFGNTTACSSTKGATGHTLGAAGGVEAIICVMAMQHGVMPAGINTKKVDPGLDVDYVLSNRSEPIHYAVNNSFGFGGSNCSLVLGIVS</sequence>
<dbReference type="Pfam" id="PF00109">
    <property type="entry name" value="ketoacyl-synt"/>
    <property type="match status" value="1"/>
</dbReference>
<dbReference type="Gene3D" id="3.40.47.10">
    <property type="match status" value="1"/>
</dbReference>
<proteinExistence type="inferred from homology"/>
<comment type="similarity">
    <text evidence="1 3">Belongs to the thiolase-like superfamily. Beta-ketoacyl-ACP synthases family.</text>
</comment>
<protein>
    <submittedName>
        <fullName evidence="5">3-oxoacyl-[acyl-carrier-protein] synthase 2 (3-oxoacyl-[acyl-carrier-protein] synthase II) (Beta-ketoacyl-ACP synthase II) (KAS II)</fullName>
        <ecNumber evidence="5">2.3.1.41</ecNumber>
    </submittedName>
</protein>
<dbReference type="Pfam" id="PF02801">
    <property type="entry name" value="Ketoacyl-synt_C"/>
    <property type="match status" value="1"/>
</dbReference>
<dbReference type="InterPro" id="IPR014030">
    <property type="entry name" value="Ketoacyl_synth_N"/>
</dbReference>
<feature type="domain" description="Ketosynthase family 3 (KS3)" evidence="4">
    <location>
        <begin position="1"/>
        <end position="394"/>
    </location>
</feature>
<dbReference type="GO" id="GO:0004315">
    <property type="term" value="F:3-oxoacyl-[acyl-carrier-protein] synthase activity"/>
    <property type="evidence" value="ECO:0007669"/>
    <property type="project" value="UniProtKB-EC"/>
</dbReference>
<keyword evidence="5" id="KW-0012">Acyltransferase</keyword>
<evidence type="ECO:0000259" key="4">
    <source>
        <dbReference type="PROSITE" id="PS52004"/>
    </source>
</evidence>
<dbReference type="PROSITE" id="PS00606">
    <property type="entry name" value="KS3_1"/>
    <property type="match status" value="1"/>
</dbReference>
<evidence type="ECO:0000256" key="2">
    <source>
        <dbReference type="ARBA" id="ARBA00022679"/>
    </source>
</evidence>
<dbReference type="PROSITE" id="PS52004">
    <property type="entry name" value="KS3_2"/>
    <property type="match status" value="1"/>
</dbReference>
<dbReference type="HOGENOM" id="CLU_000022_69_0_4"/>
<dbReference type="InterPro" id="IPR016039">
    <property type="entry name" value="Thiolase-like"/>
</dbReference>
<dbReference type="GO" id="GO:0006633">
    <property type="term" value="P:fatty acid biosynthetic process"/>
    <property type="evidence" value="ECO:0007669"/>
    <property type="project" value="InterPro"/>
</dbReference>
<dbReference type="PANTHER" id="PTHR11712:SF320">
    <property type="entry name" value="BETA-KETOACYL SYNTHASE"/>
    <property type="match status" value="1"/>
</dbReference>
<dbReference type="Proteomes" id="UP000006697">
    <property type="component" value="Chromosome"/>
</dbReference>
<dbReference type="OrthoDB" id="9808669at2"/>
<dbReference type="EC" id="2.3.1.41" evidence="5"/>
<dbReference type="KEGG" id="har:HEAR2876"/>
<dbReference type="InterPro" id="IPR000794">
    <property type="entry name" value="Beta-ketoacyl_synthase"/>
</dbReference>
<dbReference type="SUPFAM" id="SSF53901">
    <property type="entry name" value="Thiolase-like"/>
    <property type="match status" value="2"/>
</dbReference>
<dbReference type="NCBIfam" id="NF006618">
    <property type="entry name" value="PRK09185.1"/>
    <property type="match status" value="1"/>
</dbReference>
<dbReference type="InterPro" id="IPR020841">
    <property type="entry name" value="PKS_Beta-ketoAc_synthase_dom"/>
</dbReference>
<dbReference type="SMART" id="SM00825">
    <property type="entry name" value="PKS_KS"/>
    <property type="match status" value="1"/>
</dbReference>